<keyword evidence="2" id="KW-1185">Reference proteome</keyword>
<name>A0A363D2B0_9BACT</name>
<comment type="caution">
    <text evidence="1">The sequence shown here is derived from an EMBL/GenBank/DDBJ whole genome shotgun (WGS) entry which is preliminary data.</text>
</comment>
<protein>
    <submittedName>
        <fullName evidence="1">Uncharacterized protein</fullName>
    </submittedName>
</protein>
<dbReference type="RefSeq" id="WP_108558301.1">
    <property type="nucleotide sequence ID" value="NZ_MUXE01000004.1"/>
</dbReference>
<sequence length="89" mass="10314">MKIFIQREILGRFESEFNDKDKGLVKTKKIQILDTLENGKHVLSEIKLDENQDITLLIPGTKIMLPVTYSTVQNKTYFKQFGELKINGK</sequence>
<reference evidence="1 2" key="1">
    <citation type="submission" date="2017-02" db="EMBL/GenBank/DDBJ databases">
        <title>Arcobacter caeni sp. nov, a new Arcobacter species isolated from reclaimed water.</title>
        <authorList>
            <person name="Figueras M.J."/>
            <person name="Perez-Cataluna A."/>
            <person name="Salas-Masso N."/>
        </authorList>
    </citation>
    <scope>NUCLEOTIDE SEQUENCE [LARGE SCALE GENOMIC DNA]</scope>
    <source>
        <strain evidence="1 2">RW17-10</strain>
    </source>
</reference>
<dbReference type="EMBL" id="MUXE01000004">
    <property type="protein sequence ID" value="PUE65431.1"/>
    <property type="molecule type" value="Genomic_DNA"/>
</dbReference>
<dbReference type="Proteomes" id="UP000251135">
    <property type="component" value="Unassembled WGS sequence"/>
</dbReference>
<gene>
    <name evidence="1" type="ORF">B0174_03655</name>
</gene>
<dbReference type="AlphaFoldDB" id="A0A363D2B0"/>
<evidence type="ECO:0000313" key="2">
    <source>
        <dbReference type="Proteomes" id="UP000251135"/>
    </source>
</evidence>
<organism evidence="1 2">
    <name type="scientific">Arcobacter caeni</name>
    <dbReference type="NCBI Taxonomy" id="1912877"/>
    <lineage>
        <taxon>Bacteria</taxon>
        <taxon>Pseudomonadati</taxon>
        <taxon>Campylobacterota</taxon>
        <taxon>Epsilonproteobacteria</taxon>
        <taxon>Campylobacterales</taxon>
        <taxon>Arcobacteraceae</taxon>
        <taxon>Arcobacter</taxon>
    </lineage>
</organism>
<accession>A0A363D2B0</accession>
<proteinExistence type="predicted"/>
<evidence type="ECO:0000313" key="1">
    <source>
        <dbReference type="EMBL" id="PUE65431.1"/>
    </source>
</evidence>